<organism evidence="2 3">
    <name type="scientific">Funneliformis geosporum</name>
    <dbReference type="NCBI Taxonomy" id="1117311"/>
    <lineage>
        <taxon>Eukaryota</taxon>
        <taxon>Fungi</taxon>
        <taxon>Fungi incertae sedis</taxon>
        <taxon>Mucoromycota</taxon>
        <taxon>Glomeromycotina</taxon>
        <taxon>Glomeromycetes</taxon>
        <taxon>Glomerales</taxon>
        <taxon>Glomeraceae</taxon>
        <taxon>Funneliformis</taxon>
    </lineage>
</organism>
<feature type="transmembrane region" description="Helical" evidence="1">
    <location>
        <begin position="142"/>
        <end position="165"/>
    </location>
</feature>
<name>A0A9W4WSE7_9GLOM</name>
<keyword evidence="3" id="KW-1185">Reference proteome</keyword>
<dbReference type="PANTHER" id="PTHR34391:SF1">
    <property type="entry name" value="UPF0658 GOLGI APPARATUS MEMBRANE PROTEIN C1952.10C-RELATED"/>
    <property type="match status" value="1"/>
</dbReference>
<keyword evidence="1" id="KW-0472">Membrane</keyword>
<dbReference type="GO" id="GO:0005794">
    <property type="term" value="C:Golgi apparatus"/>
    <property type="evidence" value="ECO:0007669"/>
    <property type="project" value="TreeGrafter"/>
</dbReference>
<evidence type="ECO:0000256" key="1">
    <source>
        <dbReference type="SAM" id="Phobius"/>
    </source>
</evidence>
<feature type="transmembrane region" description="Helical" evidence="1">
    <location>
        <begin position="222"/>
        <end position="243"/>
    </location>
</feature>
<sequence length="395" mass="45234">MTKLSTIGKLTLISVILYAIILTILEILVIYFHHNFVNQFVLDSQGKGISEADLIYHSIFILSLVFQVLLCIDALRRRNTIQLIALVIFNLTSLAYAGVQLYQHIILEDEGTDNALFAPMDINKYPTRIDAKKYFQTRMRPLEFLIIVIVALFSLYLAGLVFKLSKQFGWENYRTYSADVEVRNAFVSLSILQTLIKLDVFFIGAYAIQLIPSRSIGYSEKLIETVLIFVIGAIMLLMAWYSVTKESKYILLSVVNLLILSLVYMGYRIIIINLPIKNERDPYLFTRRLLTFFLATTICLVIGTVYYASVSFRNMMRGVYVFSVYGLPGREEQHVSEINPGNDFNTEYLGYDAYSGYSGYRVDDSIDESKRKSKRASKIAEVAQNNRISRRLSID</sequence>
<protein>
    <submittedName>
        <fullName evidence="2">13996_t:CDS:1</fullName>
    </submittedName>
</protein>
<dbReference type="InterPro" id="IPR040410">
    <property type="entry name" value="UPF0658_Golgi"/>
</dbReference>
<dbReference type="PANTHER" id="PTHR34391">
    <property type="entry name" value="UPF0658 GOLGI APPARATUS MEMBRANE PROTEIN C1952.10C-RELATED"/>
    <property type="match status" value="1"/>
</dbReference>
<feature type="transmembrane region" description="Helical" evidence="1">
    <location>
        <begin position="249"/>
        <end position="267"/>
    </location>
</feature>
<comment type="caution">
    <text evidence="2">The sequence shown here is derived from an EMBL/GenBank/DDBJ whole genome shotgun (WGS) entry which is preliminary data.</text>
</comment>
<dbReference type="Proteomes" id="UP001153678">
    <property type="component" value="Unassembled WGS sequence"/>
</dbReference>
<keyword evidence="1" id="KW-0812">Transmembrane</keyword>
<dbReference type="EMBL" id="CAMKVN010002805">
    <property type="protein sequence ID" value="CAI2182679.1"/>
    <property type="molecule type" value="Genomic_DNA"/>
</dbReference>
<feature type="transmembrane region" description="Helical" evidence="1">
    <location>
        <begin position="54"/>
        <end position="75"/>
    </location>
</feature>
<proteinExistence type="predicted"/>
<reference evidence="2" key="1">
    <citation type="submission" date="2022-08" db="EMBL/GenBank/DDBJ databases">
        <authorList>
            <person name="Kallberg Y."/>
            <person name="Tangrot J."/>
            <person name="Rosling A."/>
        </authorList>
    </citation>
    <scope>NUCLEOTIDE SEQUENCE</scope>
    <source>
        <strain evidence="2">Wild A</strain>
    </source>
</reference>
<gene>
    <name evidence="2" type="ORF">FWILDA_LOCUS10699</name>
</gene>
<evidence type="ECO:0000313" key="3">
    <source>
        <dbReference type="Proteomes" id="UP001153678"/>
    </source>
</evidence>
<keyword evidence="1" id="KW-1133">Transmembrane helix</keyword>
<feature type="transmembrane region" description="Helical" evidence="1">
    <location>
        <begin position="185"/>
        <end position="210"/>
    </location>
</feature>
<dbReference type="OrthoDB" id="2448307at2759"/>
<accession>A0A9W4WSE7</accession>
<feature type="transmembrane region" description="Helical" evidence="1">
    <location>
        <begin position="288"/>
        <end position="308"/>
    </location>
</feature>
<feature type="transmembrane region" description="Helical" evidence="1">
    <location>
        <begin position="12"/>
        <end position="34"/>
    </location>
</feature>
<evidence type="ECO:0000313" key="2">
    <source>
        <dbReference type="EMBL" id="CAI2182679.1"/>
    </source>
</evidence>
<dbReference type="AlphaFoldDB" id="A0A9W4WSE7"/>